<proteinExistence type="predicted"/>
<comment type="caution">
    <text evidence="1">The sequence shown here is derived from an EMBL/GenBank/DDBJ whole genome shotgun (WGS) entry which is preliminary data.</text>
</comment>
<dbReference type="AlphaFoldDB" id="A0A9X1D7U7"/>
<evidence type="ECO:0000313" key="1">
    <source>
        <dbReference type="EMBL" id="MBT2185387.1"/>
    </source>
</evidence>
<gene>
    <name evidence="1" type="ORF">KK488_00295</name>
</gene>
<dbReference type="RefSeq" id="WP_214621148.1">
    <property type="nucleotide sequence ID" value="NZ_JAHGAW010000001.1"/>
</dbReference>
<dbReference type="Proteomes" id="UP001138757">
    <property type="component" value="Unassembled WGS sequence"/>
</dbReference>
<organism evidence="1 2">
    <name type="scientific">Sphingobium nicotianae</name>
    <dbReference type="NCBI Taxonomy" id="2782607"/>
    <lineage>
        <taxon>Bacteria</taxon>
        <taxon>Pseudomonadati</taxon>
        <taxon>Pseudomonadota</taxon>
        <taxon>Alphaproteobacteria</taxon>
        <taxon>Sphingomonadales</taxon>
        <taxon>Sphingomonadaceae</taxon>
        <taxon>Sphingobium</taxon>
    </lineage>
</organism>
<accession>A0A9X1D7U7</accession>
<keyword evidence="2" id="KW-1185">Reference proteome</keyword>
<protein>
    <submittedName>
        <fullName evidence="1">Uncharacterized protein</fullName>
    </submittedName>
</protein>
<name>A0A9X1D7U7_9SPHN</name>
<sequence>MTVVRESAAIFKETGRLILLDRLTFAAFITRYVVAVAVWHLSALSLEVEISEA</sequence>
<evidence type="ECO:0000313" key="2">
    <source>
        <dbReference type="Proteomes" id="UP001138757"/>
    </source>
</evidence>
<dbReference type="EMBL" id="JAHGAW010000001">
    <property type="protein sequence ID" value="MBT2185387.1"/>
    <property type="molecule type" value="Genomic_DNA"/>
</dbReference>
<reference evidence="1" key="1">
    <citation type="submission" date="2021-05" db="EMBL/GenBank/DDBJ databases">
        <title>Genome of Sphingobium sp. strain.</title>
        <authorList>
            <person name="Fan R."/>
        </authorList>
    </citation>
    <scope>NUCLEOTIDE SEQUENCE</scope>
    <source>
        <strain evidence="1">H33</strain>
    </source>
</reference>